<feature type="domain" description="YhfZ helix-turn-helix" evidence="1">
    <location>
        <begin position="41"/>
        <end position="85"/>
    </location>
</feature>
<feature type="domain" description="Uncharacterised protein YhfZ C-terminal" evidence="2">
    <location>
        <begin position="93"/>
        <end position="320"/>
    </location>
</feature>
<reference evidence="4" key="1">
    <citation type="submission" date="2018-10" db="EMBL/GenBank/DDBJ databases">
        <authorList>
            <person name="Peiro R."/>
            <person name="Begona"/>
            <person name="Cbmso G."/>
            <person name="Lopez M."/>
            <person name="Gonzalez S."/>
            <person name="Sacristan E."/>
            <person name="Castillo E."/>
        </authorList>
    </citation>
    <scope>NUCLEOTIDE SEQUENCE [LARGE SCALE GENOMIC DNA]</scope>
</reference>
<evidence type="ECO:0000313" key="4">
    <source>
        <dbReference type="Proteomes" id="UP000289200"/>
    </source>
</evidence>
<comment type="caution">
    <text evidence="3">The sequence shown here is derived from an EMBL/GenBank/DDBJ whole genome shotgun (WGS) entry which is preliminary data.</text>
</comment>
<dbReference type="Proteomes" id="UP000289200">
    <property type="component" value="Unassembled WGS sequence"/>
</dbReference>
<dbReference type="Gene3D" id="3.40.190.10">
    <property type="entry name" value="Periplasmic binding protein-like II"/>
    <property type="match status" value="2"/>
</dbReference>
<dbReference type="SUPFAM" id="SSF53850">
    <property type="entry name" value="Periplasmic binding protein-like II"/>
    <property type="match status" value="1"/>
</dbReference>
<evidence type="ECO:0000313" key="3">
    <source>
        <dbReference type="EMBL" id="VCU09531.1"/>
    </source>
</evidence>
<dbReference type="InterPro" id="IPR041444">
    <property type="entry name" value="HTH_41"/>
</dbReference>
<dbReference type="AlphaFoldDB" id="A0A447CW85"/>
<dbReference type="InterPro" id="IPR032791">
    <property type="entry name" value="YhfZ_C"/>
</dbReference>
<proteinExistence type="predicted"/>
<dbReference type="Pfam" id="PF14503">
    <property type="entry name" value="YhfZ_C"/>
    <property type="match status" value="1"/>
</dbReference>
<keyword evidence="4" id="KW-1185">Reference proteome</keyword>
<accession>A0A447CW85</accession>
<evidence type="ECO:0000259" key="2">
    <source>
        <dbReference type="Pfam" id="PF14503"/>
    </source>
</evidence>
<sequence length="337" mass="36691">MEGSRPVPQRVVPLRLATAELQRATSDVIRAMAVDALAAGVGSRLPIGSHYQNRFQVGAGTVQRAIELLTGTGALVLTSRGHLGRHIADMRIERLWHIADIDPVRVLLPPRGPFEVRALLGVLSSEFTRLGVPSRIHHSAGAAERIRCLDAGDADITAVSSGFHDAVVAASGPARPTRRLAEHSYYARDTMLVLRRAADPVTPGQPLRVAIDPASWDQARLTECEFPLDDGFTYVEVSFPRVPVAILEGRVDAGVWHAMQTLIPPRLAGLHQRPLERPAALALLARSSAAVLIMSERRPELRAVLDRLDLDRVAEAQTRLTSLPDDSPELLDPTWTV</sequence>
<dbReference type="EMBL" id="UWOC01000159">
    <property type="protein sequence ID" value="VCU09531.1"/>
    <property type="molecule type" value="Genomic_DNA"/>
</dbReference>
<organism evidence="3 4">
    <name type="scientific">Rhodoplanes serenus</name>
    <dbReference type="NCBI Taxonomy" id="200615"/>
    <lineage>
        <taxon>Bacteria</taxon>
        <taxon>Pseudomonadati</taxon>
        <taxon>Pseudomonadota</taxon>
        <taxon>Alphaproteobacteria</taxon>
        <taxon>Hyphomicrobiales</taxon>
        <taxon>Nitrobacteraceae</taxon>
        <taxon>Rhodoplanes</taxon>
    </lineage>
</organism>
<evidence type="ECO:0008006" key="5">
    <source>
        <dbReference type="Google" id="ProtNLM"/>
    </source>
</evidence>
<name>A0A447CW85_9BRAD</name>
<protein>
    <recommendedName>
        <fullName evidence="5">HTH gntR-type domain-containing protein</fullName>
    </recommendedName>
</protein>
<dbReference type="OrthoDB" id="147067at2"/>
<dbReference type="Pfam" id="PF14502">
    <property type="entry name" value="HTH_41"/>
    <property type="match status" value="1"/>
</dbReference>
<evidence type="ECO:0000259" key="1">
    <source>
        <dbReference type="Pfam" id="PF14502"/>
    </source>
</evidence>
<gene>
    <name evidence="3" type="ORF">RHODGE_RHODGE_03215</name>
</gene>